<gene>
    <name evidence="9" type="ORF">PMYSY11_3757</name>
</gene>
<proteinExistence type="predicted"/>
<feature type="transmembrane region" description="Helical" evidence="7">
    <location>
        <begin position="171"/>
        <end position="191"/>
    </location>
</feature>
<keyword evidence="2" id="KW-0813">Transport</keyword>
<feature type="transmembrane region" description="Helical" evidence="7">
    <location>
        <begin position="397"/>
        <end position="424"/>
    </location>
</feature>
<feature type="transmembrane region" description="Helical" evidence="7">
    <location>
        <begin position="108"/>
        <end position="129"/>
    </location>
</feature>
<keyword evidence="4 7" id="KW-0812">Transmembrane</keyword>
<dbReference type="FunFam" id="1.20.1720.10:FF:000004">
    <property type="entry name" value="EmrB/QacA family drug resistance transporter"/>
    <property type="match status" value="1"/>
</dbReference>
<evidence type="ECO:0000313" key="9">
    <source>
        <dbReference type="EMBL" id="VEV98801.1"/>
    </source>
</evidence>
<protein>
    <recommendedName>
        <fullName evidence="8">Major facilitator superfamily (MFS) profile domain-containing protein</fullName>
    </recommendedName>
</protein>
<evidence type="ECO:0000256" key="1">
    <source>
        <dbReference type="ARBA" id="ARBA00004651"/>
    </source>
</evidence>
<dbReference type="PANTHER" id="PTHR23501">
    <property type="entry name" value="MAJOR FACILITATOR SUPERFAMILY"/>
    <property type="match status" value="1"/>
</dbReference>
<feature type="transmembrane region" description="Helical" evidence="7">
    <location>
        <begin position="274"/>
        <end position="295"/>
    </location>
</feature>
<feature type="domain" description="Major facilitator superfamily (MFS) profile" evidence="8">
    <location>
        <begin position="18"/>
        <end position="472"/>
    </location>
</feature>
<feature type="transmembrane region" description="Helical" evidence="7">
    <location>
        <begin position="203"/>
        <end position="223"/>
    </location>
</feature>
<feature type="transmembrane region" description="Helical" evidence="7">
    <location>
        <begin position="361"/>
        <end position="385"/>
    </location>
</feature>
<feature type="transmembrane region" description="Helical" evidence="7">
    <location>
        <begin position="18"/>
        <end position="40"/>
    </location>
</feature>
<feature type="transmembrane region" description="Helical" evidence="7">
    <location>
        <begin position="141"/>
        <end position="159"/>
    </location>
</feature>
<feature type="transmembrane region" description="Helical" evidence="7">
    <location>
        <begin position="235"/>
        <end position="253"/>
    </location>
</feature>
<sequence>MNDLATAAPLSPAQLRHILMGLMLGVFLAALDQTVVAVALPTISQQLPGSGLLAWIMSGYMLALTVTTPILGKLSDLFGRRRLLMLSIGLFVLASVLCGLAQSMQQLVGARVLQGIGAGGMMAIIQALVGDLIAPAERGRYQAWFSGMFALASLLGPSLGGFLSSQLSWRWVFWINLPLGAIAMWLCWNRLAGLVEIRRRARIDYFGCALLIIGLSSLLLLITELGEQPVQVGPSLAVTALLALVGLSVFIWHQRRTTDPLIPPLLLRIAAIRSGWSLLFFANFQAIGLAVVVPLQLQGVGGMGESASQLMALAFGAPIGAYIGGRLSAHLARYKPPIISGALLVPVALTLLAFVDPGSFFLRLPVLLLCGISLGLQFPTSLVAVQNAAPKTHLGVATGVCGLFRGFGGAVGAALLSSLLWHLLPSLALGQAAFNADDSGTVGLAFRHLLLIDAAIALIPLVIALRMEDRPLSLHQSKPAESQAT</sequence>
<keyword evidence="6 7" id="KW-0472">Membrane</keyword>
<evidence type="ECO:0000256" key="3">
    <source>
        <dbReference type="ARBA" id="ARBA00022475"/>
    </source>
</evidence>
<feature type="transmembrane region" description="Helical" evidence="7">
    <location>
        <begin position="52"/>
        <end position="71"/>
    </location>
</feature>
<name>A0A653E9L9_9PSED</name>
<dbReference type="InterPro" id="IPR020846">
    <property type="entry name" value="MFS_dom"/>
</dbReference>
<dbReference type="GO" id="GO:0022857">
    <property type="term" value="F:transmembrane transporter activity"/>
    <property type="evidence" value="ECO:0007669"/>
    <property type="project" value="InterPro"/>
</dbReference>
<dbReference type="CDD" id="cd17502">
    <property type="entry name" value="MFS_Azr1_MDR_like"/>
    <property type="match status" value="1"/>
</dbReference>
<dbReference type="EMBL" id="LR215729">
    <property type="protein sequence ID" value="VEV98801.1"/>
    <property type="molecule type" value="Genomic_DNA"/>
</dbReference>
<dbReference type="RefSeq" id="WP_150549125.1">
    <property type="nucleotide sequence ID" value="NZ_LR215729.2"/>
</dbReference>
<keyword evidence="3" id="KW-1003">Cell membrane</keyword>
<comment type="subcellular location">
    <subcellularLocation>
        <location evidence="1">Cell membrane</location>
        <topology evidence="1">Multi-pass membrane protein</topology>
    </subcellularLocation>
</comment>
<feature type="transmembrane region" description="Helical" evidence="7">
    <location>
        <begin position="444"/>
        <end position="465"/>
    </location>
</feature>
<evidence type="ECO:0000256" key="7">
    <source>
        <dbReference type="SAM" id="Phobius"/>
    </source>
</evidence>
<keyword evidence="5 7" id="KW-1133">Transmembrane helix</keyword>
<evidence type="ECO:0000256" key="2">
    <source>
        <dbReference type="ARBA" id="ARBA00022448"/>
    </source>
</evidence>
<dbReference type="PANTHER" id="PTHR23501:SF197">
    <property type="entry name" value="COMD"/>
    <property type="match status" value="1"/>
</dbReference>
<dbReference type="SUPFAM" id="SSF103473">
    <property type="entry name" value="MFS general substrate transporter"/>
    <property type="match status" value="1"/>
</dbReference>
<dbReference type="PROSITE" id="PS00216">
    <property type="entry name" value="SUGAR_TRANSPORT_1"/>
    <property type="match status" value="1"/>
</dbReference>
<dbReference type="Gene3D" id="1.20.1250.20">
    <property type="entry name" value="MFS general substrate transporter like domains"/>
    <property type="match status" value="1"/>
</dbReference>
<feature type="transmembrane region" description="Helical" evidence="7">
    <location>
        <begin position="83"/>
        <end position="102"/>
    </location>
</feature>
<dbReference type="PRINTS" id="PR01036">
    <property type="entry name" value="TCRTETB"/>
</dbReference>
<dbReference type="InterPro" id="IPR005829">
    <property type="entry name" value="Sugar_transporter_CS"/>
</dbReference>
<dbReference type="InterPro" id="IPR036259">
    <property type="entry name" value="MFS_trans_sf"/>
</dbReference>
<accession>A0A653E9L9</accession>
<dbReference type="Pfam" id="PF07690">
    <property type="entry name" value="MFS_1"/>
    <property type="match status" value="1"/>
</dbReference>
<dbReference type="AlphaFoldDB" id="A0A653E9L9"/>
<dbReference type="GO" id="GO:0005886">
    <property type="term" value="C:plasma membrane"/>
    <property type="evidence" value="ECO:0007669"/>
    <property type="project" value="UniProtKB-SubCell"/>
</dbReference>
<reference evidence="9" key="1">
    <citation type="submission" date="2019-02" db="EMBL/GenBank/DDBJ databases">
        <authorList>
            <consortium name="Genoscope - CEA"/>
            <person name="William W."/>
        </authorList>
    </citation>
    <scope>NUCLEOTIDE SEQUENCE [LARGE SCALE GENOMIC DNA]</scope>
    <source>
        <strain evidence="9">YSy11</strain>
    </source>
</reference>
<dbReference type="PROSITE" id="PS50850">
    <property type="entry name" value="MFS"/>
    <property type="match status" value="1"/>
</dbReference>
<feature type="transmembrane region" description="Helical" evidence="7">
    <location>
        <begin position="307"/>
        <end position="325"/>
    </location>
</feature>
<feature type="transmembrane region" description="Helical" evidence="7">
    <location>
        <begin position="337"/>
        <end position="355"/>
    </location>
</feature>
<evidence type="ECO:0000256" key="5">
    <source>
        <dbReference type="ARBA" id="ARBA00022989"/>
    </source>
</evidence>
<dbReference type="InterPro" id="IPR011701">
    <property type="entry name" value="MFS"/>
</dbReference>
<evidence type="ECO:0000259" key="8">
    <source>
        <dbReference type="PROSITE" id="PS50850"/>
    </source>
</evidence>
<evidence type="ECO:0000256" key="6">
    <source>
        <dbReference type="ARBA" id="ARBA00023136"/>
    </source>
</evidence>
<evidence type="ECO:0000256" key="4">
    <source>
        <dbReference type="ARBA" id="ARBA00022692"/>
    </source>
</evidence>
<organism evidence="9">
    <name type="scientific">Pseudomonas marincola</name>
    <dbReference type="NCBI Taxonomy" id="437900"/>
    <lineage>
        <taxon>Bacteria</taxon>
        <taxon>Pseudomonadati</taxon>
        <taxon>Pseudomonadota</taxon>
        <taxon>Gammaproteobacteria</taxon>
        <taxon>Pseudomonadales</taxon>
        <taxon>Pseudomonadaceae</taxon>
        <taxon>Pseudomonas</taxon>
    </lineage>
</organism>